<comment type="similarity">
    <text evidence="2">Belongs to the TCHP family.</text>
</comment>
<dbReference type="EMBL" id="GEEE01002583">
    <property type="protein sequence ID" value="JAP60642.1"/>
    <property type="molecule type" value="Transcribed_RNA"/>
</dbReference>
<dbReference type="PANTHER" id="PTHR31183:SF2">
    <property type="entry name" value="TRICHOPLEIN KERATIN FILAMENT-BINDING PROTEIN"/>
    <property type="match status" value="1"/>
</dbReference>
<dbReference type="EMBL" id="GEEE01007342">
    <property type="protein sequence ID" value="JAP55883.1"/>
    <property type="molecule type" value="Transcribed_RNA"/>
</dbReference>
<evidence type="ECO:0000256" key="1">
    <source>
        <dbReference type="ARBA" id="ARBA00004300"/>
    </source>
</evidence>
<evidence type="ECO:0000256" key="6">
    <source>
        <dbReference type="ARBA" id="ARBA00023212"/>
    </source>
</evidence>
<keyword evidence="6" id="KW-0206">Cytoskeleton</keyword>
<dbReference type="InterPro" id="IPR043596">
    <property type="entry name" value="CFAP53/TCHP"/>
</dbReference>
<dbReference type="GO" id="GO:0006915">
    <property type="term" value="P:apoptotic process"/>
    <property type="evidence" value="ECO:0007669"/>
    <property type="project" value="TreeGrafter"/>
</dbReference>
<feature type="coiled-coil region" evidence="7">
    <location>
        <begin position="67"/>
        <end position="127"/>
    </location>
</feature>
<evidence type="ECO:0000256" key="7">
    <source>
        <dbReference type="SAM" id="Coils"/>
    </source>
</evidence>
<organism evidence="11">
    <name type="scientific">Schistocephalus solidus</name>
    <name type="common">Tapeworm</name>
    <dbReference type="NCBI Taxonomy" id="70667"/>
    <lineage>
        <taxon>Eukaryota</taxon>
        <taxon>Metazoa</taxon>
        <taxon>Spiralia</taxon>
        <taxon>Lophotrochozoa</taxon>
        <taxon>Platyhelminthes</taxon>
        <taxon>Cestoda</taxon>
        <taxon>Eucestoda</taxon>
        <taxon>Diphyllobothriidea</taxon>
        <taxon>Diphyllobothriidae</taxon>
        <taxon>Schistocephalus</taxon>
    </lineage>
</organism>
<evidence type="ECO:0000259" key="9">
    <source>
        <dbReference type="Pfam" id="PF13868"/>
    </source>
</evidence>
<evidence type="ECO:0000256" key="8">
    <source>
        <dbReference type="SAM" id="MobiDB-lite"/>
    </source>
</evidence>
<dbReference type="EMBL" id="GEEE01000280">
    <property type="protein sequence ID" value="JAP62945.1"/>
    <property type="molecule type" value="Transcribed_RNA"/>
</dbReference>
<comment type="subcellular location">
    <subcellularLocation>
        <location evidence="1">Cytoplasm</location>
        <location evidence="1">Cytoskeleton</location>
        <location evidence="1">Microtubule organizing center</location>
        <location evidence="1">Centrosome</location>
    </subcellularLocation>
</comment>
<protein>
    <recommendedName>
        <fullName evidence="3">Trichoplein keratin filament-binding protein</fullName>
    </recommendedName>
</protein>
<gene>
    <name evidence="10" type="primary">PEO1</name>
    <name evidence="11" type="ORF">TR153102</name>
</gene>
<feature type="domain" description="Trichohyalin-plectin-homology" evidence="9">
    <location>
        <begin position="144"/>
        <end position="474"/>
    </location>
</feature>
<evidence type="ECO:0000256" key="3">
    <source>
        <dbReference type="ARBA" id="ARBA00017328"/>
    </source>
</evidence>
<reference evidence="11" key="1">
    <citation type="submission" date="2016-01" db="EMBL/GenBank/DDBJ databases">
        <title>Reference transcriptome for the parasite Schistocephalus solidus: insights into the molecular evolution of parasitism.</title>
        <authorList>
            <person name="Hebert F.O."/>
            <person name="Grambauer S."/>
            <person name="Barber I."/>
            <person name="Landry C.R."/>
            <person name="Aubin-Horth N."/>
        </authorList>
    </citation>
    <scope>NUCLEOTIDE SEQUENCE</scope>
</reference>
<evidence type="ECO:0000313" key="10">
    <source>
        <dbReference type="EMBL" id="JAP55762.1"/>
    </source>
</evidence>
<feature type="region of interest" description="Disordered" evidence="8">
    <location>
        <begin position="409"/>
        <end position="455"/>
    </location>
</feature>
<dbReference type="PANTHER" id="PTHR31183">
    <property type="entry name" value="TRICHOPLEIN KERATIN FILAMENT-BINDING PROTEIN FAMILY MEMBER"/>
    <property type="match status" value="1"/>
</dbReference>
<keyword evidence="5 7" id="KW-0175">Coiled coil</keyword>
<feature type="compositionally biased region" description="Basic and acidic residues" evidence="8">
    <location>
        <begin position="409"/>
        <end position="440"/>
    </location>
</feature>
<proteinExistence type="inferred from homology"/>
<accession>A0A0V0JB16</accession>
<name>A0A0V0JB16_SCHSO</name>
<dbReference type="GO" id="GO:0045095">
    <property type="term" value="C:keratin filament"/>
    <property type="evidence" value="ECO:0007669"/>
    <property type="project" value="TreeGrafter"/>
</dbReference>
<evidence type="ECO:0000256" key="4">
    <source>
        <dbReference type="ARBA" id="ARBA00022490"/>
    </source>
</evidence>
<evidence type="ECO:0000256" key="5">
    <source>
        <dbReference type="ARBA" id="ARBA00023054"/>
    </source>
</evidence>
<dbReference type="EMBL" id="GEEE01003196">
    <property type="protein sequence ID" value="JAP60029.1"/>
    <property type="molecule type" value="Transcribed_RNA"/>
</dbReference>
<dbReference type="AlphaFoldDB" id="A0A0V0JB16"/>
<dbReference type="GO" id="GO:0005813">
    <property type="term" value="C:centrosome"/>
    <property type="evidence" value="ECO:0007669"/>
    <property type="project" value="UniProtKB-SubCell"/>
</dbReference>
<dbReference type="InterPro" id="IPR043597">
    <property type="entry name" value="TPH_dom"/>
</dbReference>
<sequence length="500" mass="59427">MWPSVRTKNVYEAIMLKKRAAEENRQAQEKATEKFFKAAELRANKEKFWTSDTSFKHSILAYLQPKKEDILERLESRRNKLRALLRDENNAFNRILNGCLEESNGTVEKMKQEYYRLAAEREEERSERATRLIHQQFVKNDPQLRGTISNSGDEQLIDSWEKEVNANNEARAQDALENMAFEAECTETRMQEDATERHERQQKNEQDKRHVEFLQQQIEELKQREQEVNELNSEREHLLAEKVRISELEEERQAIDEERRRQSYGKAILRQHAAALRRRSRQVQKEIETDIQWLSRVIQQQSLNHAHAQDAADRLRSEGTAMLSMLEDDLRRERTRDAQMEDLYSQEAAEVWKKQNQRWMHEQDARTRLLNEILAARREQVNARLGEVRQLQAQKLAESECMQKLVKEARLSDEAHQEKTRERQQEQAEELENQRPERQQNNKATGRDVLSNGELERKVEEAYAEALRAEAERLQVTDSYTPSKGRGQSFYDHRRKTYLW</sequence>
<evidence type="ECO:0000256" key="2">
    <source>
        <dbReference type="ARBA" id="ARBA00010777"/>
    </source>
</evidence>
<evidence type="ECO:0000313" key="11">
    <source>
        <dbReference type="EMBL" id="JAP62945.1"/>
    </source>
</evidence>
<dbReference type="Pfam" id="PF13868">
    <property type="entry name" value="TPH"/>
    <property type="match status" value="1"/>
</dbReference>
<dbReference type="EMBL" id="GEEE01019081">
    <property type="protein sequence ID" value="JAP44144.1"/>
    <property type="molecule type" value="Transcribed_RNA"/>
</dbReference>
<keyword evidence="4" id="KW-0963">Cytoplasm</keyword>
<dbReference type="EMBL" id="GEEE01007463">
    <property type="protein sequence ID" value="JAP55762.1"/>
    <property type="molecule type" value="Transcribed_RNA"/>
</dbReference>
<feature type="region of interest" description="Disordered" evidence="8">
    <location>
        <begin position="471"/>
        <end position="500"/>
    </location>
</feature>
<feature type="coiled-coil region" evidence="7">
    <location>
        <begin position="204"/>
        <end position="258"/>
    </location>
</feature>